<keyword evidence="1" id="KW-0812">Transmembrane</keyword>
<proteinExistence type="predicted"/>
<feature type="transmembrane region" description="Helical" evidence="1">
    <location>
        <begin position="36"/>
        <end position="52"/>
    </location>
</feature>
<keyword evidence="3" id="KW-0540">Nuclease</keyword>
<dbReference type="SUPFAM" id="SSF56219">
    <property type="entry name" value="DNase I-like"/>
    <property type="match status" value="1"/>
</dbReference>
<dbReference type="GO" id="GO:0004519">
    <property type="term" value="F:endonuclease activity"/>
    <property type="evidence" value="ECO:0007669"/>
    <property type="project" value="UniProtKB-KW"/>
</dbReference>
<organism evidence="3 4">
    <name type="scientific">Alkalimonas cellulosilytica</name>
    <dbReference type="NCBI Taxonomy" id="3058395"/>
    <lineage>
        <taxon>Bacteria</taxon>
        <taxon>Pseudomonadati</taxon>
        <taxon>Pseudomonadota</taxon>
        <taxon>Gammaproteobacteria</taxon>
        <taxon>Alkalimonas</taxon>
    </lineage>
</organism>
<dbReference type="Pfam" id="PF03372">
    <property type="entry name" value="Exo_endo_phos"/>
    <property type="match status" value="1"/>
</dbReference>
<reference evidence="3 4" key="1">
    <citation type="submission" date="2023-07" db="EMBL/GenBank/DDBJ databases">
        <title>Alkalimonas sp., MEB108 novel, alkaliphilic bacterium isolated from Lonar Lake, India.</title>
        <authorList>
            <person name="Joshi A."/>
            <person name="Thite S."/>
        </authorList>
    </citation>
    <scope>NUCLEOTIDE SEQUENCE [LARGE SCALE GENOMIC DNA]</scope>
    <source>
        <strain evidence="3 4">MEB108</strain>
    </source>
</reference>
<feature type="transmembrane region" description="Helical" evidence="1">
    <location>
        <begin position="6"/>
        <end position="24"/>
    </location>
</feature>
<dbReference type="InterPro" id="IPR005135">
    <property type="entry name" value="Endo/exonuclease/phosphatase"/>
</dbReference>
<dbReference type="RefSeq" id="WP_330127551.1">
    <property type="nucleotide sequence ID" value="NZ_JAUHLI010000002.1"/>
</dbReference>
<protein>
    <submittedName>
        <fullName evidence="3">Endonuclease/exonuclease/phosphatase family protein</fullName>
    </submittedName>
</protein>
<evidence type="ECO:0000256" key="1">
    <source>
        <dbReference type="SAM" id="Phobius"/>
    </source>
</evidence>
<evidence type="ECO:0000259" key="2">
    <source>
        <dbReference type="Pfam" id="PF03372"/>
    </source>
</evidence>
<gene>
    <name evidence="3" type="ORF">QWY20_03010</name>
</gene>
<accession>A0ABU7J1Q1</accession>
<keyword evidence="3" id="KW-0378">Hydrolase</keyword>
<keyword evidence="1" id="KW-1133">Transmembrane helix</keyword>
<comment type="caution">
    <text evidence="3">The sequence shown here is derived from an EMBL/GenBank/DDBJ whole genome shotgun (WGS) entry which is preliminary data.</text>
</comment>
<sequence length="314" mass="36375">MVVGFYYILSILYWAFLYLPLPLAMQPIITLVDYSPRWLVFLPCILLFLPWFRPKHWLILLMISVLNVVLVLDLHLNVWQKQPAERTLYRFATFNAGSGMAKPADILRWYQQEQLDALLLQESSPGTLRQHLPDGLYLDCHGQLCLLTQHQLVAVRQLDRRPLDGYGYYATHYELAVAGTTFQVVNLHLNTPRHGIDLLAAPRSNYQRFIRFHRDKSIESMIASQLVQEDTRKVIIGGDFNLTQQSRIYREHWKHWPNSFRLAGIGLGHTKYSRFLRARIDHLLVSDDLAVISSQTHPAMGSDHKPLIVEIAIK</sequence>
<keyword evidence="3" id="KW-0255">Endonuclease</keyword>
<dbReference type="Proteomes" id="UP001336314">
    <property type="component" value="Unassembled WGS sequence"/>
</dbReference>
<evidence type="ECO:0000313" key="3">
    <source>
        <dbReference type="EMBL" id="MEE2000411.1"/>
    </source>
</evidence>
<dbReference type="Gene3D" id="3.60.10.10">
    <property type="entry name" value="Endonuclease/exonuclease/phosphatase"/>
    <property type="match status" value="1"/>
</dbReference>
<dbReference type="EMBL" id="JAUHLI010000002">
    <property type="protein sequence ID" value="MEE2000411.1"/>
    <property type="molecule type" value="Genomic_DNA"/>
</dbReference>
<feature type="transmembrane region" description="Helical" evidence="1">
    <location>
        <begin position="58"/>
        <end position="76"/>
    </location>
</feature>
<dbReference type="InterPro" id="IPR036691">
    <property type="entry name" value="Endo/exonu/phosph_ase_sf"/>
</dbReference>
<keyword evidence="4" id="KW-1185">Reference proteome</keyword>
<evidence type="ECO:0000313" key="4">
    <source>
        <dbReference type="Proteomes" id="UP001336314"/>
    </source>
</evidence>
<keyword evidence="1" id="KW-0472">Membrane</keyword>
<name>A0ABU7J1Q1_9GAMM</name>
<feature type="domain" description="Endonuclease/exonuclease/phosphatase" evidence="2">
    <location>
        <begin position="92"/>
        <end position="304"/>
    </location>
</feature>